<evidence type="ECO:0000313" key="1">
    <source>
        <dbReference type="EMBL" id="PRQ49775.1"/>
    </source>
</evidence>
<gene>
    <name evidence="1" type="ORF">RchiOBHm_Chr2g0125661</name>
</gene>
<protein>
    <submittedName>
        <fullName evidence="1">Uncharacterized protein</fullName>
    </submittedName>
</protein>
<keyword evidence="2" id="KW-1185">Reference proteome</keyword>
<sequence length="63" mass="7221">MILRMSRMDLESFNSFEVHFVSLPLLLLCLARFLLAEVGKCAKVDFLVHFQASPSFPSMTRKT</sequence>
<comment type="caution">
    <text evidence="1">The sequence shown here is derived from an EMBL/GenBank/DDBJ whole genome shotgun (WGS) entry which is preliminary data.</text>
</comment>
<proteinExistence type="predicted"/>
<evidence type="ECO:0000313" key="2">
    <source>
        <dbReference type="Proteomes" id="UP000238479"/>
    </source>
</evidence>
<dbReference type="EMBL" id="PDCK01000040">
    <property type="protein sequence ID" value="PRQ49775.1"/>
    <property type="molecule type" value="Genomic_DNA"/>
</dbReference>
<name>A0A2P6RTN3_ROSCH</name>
<accession>A0A2P6RTN3</accession>
<dbReference type="Proteomes" id="UP000238479">
    <property type="component" value="Chromosome 2"/>
</dbReference>
<dbReference type="Gramene" id="PRQ49775">
    <property type="protein sequence ID" value="PRQ49775"/>
    <property type="gene ID" value="RchiOBHm_Chr2g0125661"/>
</dbReference>
<reference evidence="1 2" key="1">
    <citation type="journal article" date="2018" name="Nat. Genet.">
        <title>The Rosa genome provides new insights in the design of modern roses.</title>
        <authorList>
            <person name="Bendahmane M."/>
        </authorList>
    </citation>
    <scope>NUCLEOTIDE SEQUENCE [LARGE SCALE GENOMIC DNA]</scope>
    <source>
        <strain evidence="2">cv. Old Blush</strain>
    </source>
</reference>
<dbReference type="AlphaFoldDB" id="A0A2P6RTN3"/>
<organism evidence="1 2">
    <name type="scientific">Rosa chinensis</name>
    <name type="common">China rose</name>
    <dbReference type="NCBI Taxonomy" id="74649"/>
    <lineage>
        <taxon>Eukaryota</taxon>
        <taxon>Viridiplantae</taxon>
        <taxon>Streptophyta</taxon>
        <taxon>Embryophyta</taxon>
        <taxon>Tracheophyta</taxon>
        <taxon>Spermatophyta</taxon>
        <taxon>Magnoliopsida</taxon>
        <taxon>eudicotyledons</taxon>
        <taxon>Gunneridae</taxon>
        <taxon>Pentapetalae</taxon>
        <taxon>rosids</taxon>
        <taxon>fabids</taxon>
        <taxon>Rosales</taxon>
        <taxon>Rosaceae</taxon>
        <taxon>Rosoideae</taxon>
        <taxon>Rosoideae incertae sedis</taxon>
        <taxon>Rosa</taxon>
    </lineage>
</organism>